<comment type="caution">
    <text evidence="9">The sequence shown here is derived from an EMBL/GenBank/DDBJ whole genome shotgun (WGS) entry which is preliminary data.</text>
</comment>
<dbReference type="Gene3D" id="3.40.50.2300">
    <property type="match status" value="1"/>
</dbReference>
<feature type="domain" description="Response regulatory" evidence="8">
    <location>
        <begin position="5"/>
        <end position="122"/>
    </location>
</feature>
<dbReference type="GO" id="GO:0000156">
    <property type="term" value="F:phosphorelay response regulator activity"/>
    <property type="evidence" value="ECO:0007669"/>
    <property type="project" value="TreeGrafter"/>
</dbReference>
<gene>
    <name evidence="9" type="ORF">CLN94_07190</name>
</gene>
<organism evidence="9 10">
    <name type="scientific">Pseudothioclava arenosa</name>
    <dbReference type="NCBI Taxonomy" id="1795308"/>
    <lineage>
        <taxon>Bacteria</taxon>
        <taxon>Pseudomonadati</taxon>
        <taxon>Pseudomonadota</taxon>
        <taxon>Alphaproteobacteria</taxon>
        <taxon>Rhodobacterales</taxon>
        <taxon>Paracoccaceae</taxon>
        <taxon>Pseudothioclava</taxon>
    </lineage>
</organism>
<evidence type="ECO:0000313" key="9">
    <source>
        <dbReference type="EMBL" id="PCD76871.1"/>
    </source>
</evidence>
<dbReference type="GO" id="GO:0006355">
    <property type="term" value="P:regulation of DNA-templated transcription"/>
    <property type="evidence" value="ECO:0007669"/>
    <property type="project" value="InterPro"/>
</dbReference>
<dbReference type="Gene3D" id="1.10.10.10">
    <property type="entry name" value="Winged helix-like DNA-binding domain superfamily/Winged helix DNA-binding domain"/>
    <property type="match status" value="1"/>
</dbReference>
<keyword evidence="10" id="KW-1185">Reference proteome</keyword>
<evidence type="ECO:0000256" key="6">
    <source>
        <dbReference type="PROSITE-ProRule" id="PRU00169"/>
    </source>
</evidence>
<dbReference type="InterPro" id="IPR000792">
    <property type="entry name" value="Tscrpt_reg_LuxR_C"/>
</dbReference>
<dbReference type="Proteomes" id="UP000243507">
    <property type="component" value="Unassembled WGS sequence"/>
</dbReference>
<dbReference type="PROSITE" id="PS50043">
    <property type="entry name" value="HTH_LUXR_2"/>
    <property type="match status" value="1"/>
</dbReference>
<dbReference type="PRINTS" id="PR00038">
    <property type="entry name" value="HTHLUXR"/>
</dbReference>
<evidence type="ECO:0000256" key="1">
    <source>
        <dbReference type="ARBA" id="ARBA00022553"/>
    </source>
</evidence>
<dbReference type="InterPro" id="IPR039420">
    <property type="entry name" value="WalR-like"/>
</dbReference>
<evidence type="ECO:0000259" key="8">
    <source>
        <dbReference type="PROSITE" id="PS50110"/>
    </source>
</evidence>
<sequence length="334" mass="35422">MTTPCILVCEDEASLREDIAAELHEAGYEVVRAVDGVQAKALLDDTRPDLILCDICMPGLDGPGLMAHVRTHRPDLADVPFLFLTALGARTDILAGKRAGADDYLVKPVDYEVMLATIAAHLRQVERVRAAVGARLDEARSALRAAVASGGTAIDRLAPGIVLLDGDGMVLQANAAARALCNDESGLRIGTRLLCAENSQLREVVDGCLRGDIRGVEPVSVPRSDGARDLILLVGPLAGKAEGQAAVLVLIVDPAQRNVPDSDLLARAFRLTPTEARIASLLAHGQRPDEIARGLGISGTTVTFHLKNLFSKTETNRQSDLIALILSLPPVLPL</sequence>
<dbReference type="GO" id="GO:0000976">
    <property type="term" value="F:transcription cis-regulatory region binding"/>
    <property type="evidence" value="ECO:0007669"/>
    <property type="project" value="TreeGrafter"/>
</dbReference>
<dbReference type="SMART" id="SM00421">
    <property type="entry name" value="HTH_LUXR"/>
    <property type="match status" value="1"/>
</dbReference>
<dbReference type="Pfam" id="PF00196">
    <property type="entry name" value="GerE"/>
    <property type="match status" value="1"/>
</dbReference>
<keyword evidence="1 6" id="KW-0597">Phosphoprotein</keyword>
<dbReference type="GO" id="GO:0032993">
    <property type="term" value="C:protein-DNA complex"/>
    <property type="evidence" value="ECO:0007669"/>
    <property type="project" value="TreeGrafter"/>
</dbReference>
<keyword evidence="4" id="KW-0238">DNA-binding</keyword>
<dbReference type="SUPFAM" id="SSF46894">
    <property type="entry name" value="C-terminal effector domain of the bipartite response regulators"/>
    <property type="match status" value="1"/>
</dbReference>
<keyword evidence="2" id="KW-0902">Two-component regulatory system</keyword>
<dbReference type="Pfam" id="PF00072">
    <property type="entry name" value="Response_reg"/>
    <property type="match status" value="1"/>
</dbReference>
<dbReference type="CDD" id="cd17574">
    <property type="entry name" value="REC_OmpR"/>
    <property type="match status" value="1"/>
</dbReference>
<dbReference type="PANTHER" id="PTHR48111:SF1">
    <property type="entry name" value="TWO-COMPONENT RESPONSE REGULATOR ORR33"/>
    <property type="match status" value="1"/>
</dbReference>
<evidence type="ECO:0000313" key="10">
    <source>
        <dbReference type="Proteomes" id="UP000243507"/>
    </source>
</evidence>
<evidence type="ECO:0000259" key="7">
    <source>
        <dbReference type="PROSITE" id="PS50043"/>
    </source>
</evidence>
<proteinExistence type="predicted"/>
<evidence type="ECO:0000256" key="5">
    <source>
        <dbReference type="ARBA" id="ARBA00023163"/>
    </source>
</evidence>
<keyword evidence="5" id="KW-0804">Transcription</keyword>
<dbReference type="InterPro" id="IPR011006">
    <property type="entry name" value="CheY-like_superfamily"/>
</dbReference>
<protein>
    <submittedName>
        <fullName evidence="9">Two-component system response regulator</fullName>
    </submittedName>
</protein>
<accession>A0A2A4CNQ7</accession>
<dbReference type="SMART" id="SM00448">
    <property type="entry name" value="REC"/>
    <property type="match status" value="1"/>
</dbReference>
<dbReference type="InterPro" id="IPR016032">
    <property type="entry name" value="Sig_transdc_resp-reg_C-effctor"/>
</dbReference>
<dbReference type="RefSeq" id="WP_096432625.1">
    <property type="nucleotide sequence ID" value="NZ_NTJD01000004.1"/>
</dbReference>
<feature type="domain" description="HTH luxR-type" evidence="7">
    <location>
        <begin position="264"/>
        <end position="329"/>
    </location>
</feature>
<dbReference type="CDD" id="cd06170">
    <property type="entry name" value="LuxR_C_like"/>
    <property type="match status" value="1"/>
</dbReference>
<evidence type="ECO:0000256" key="3">
    <source>
        <dbReference type="ARBA" id="ARBA00023015"/>
    </source>
</evidence>
<feature type="modified residue" description="4-aspartylphosphate" evidence="6">
    <location>
        <position position="54"/>
    </location>
</feature>
<dbReference type="PANTHER" id="PTHR48111">
    <property type="entry name" value="REGULATOR OF RPOS"/>
    <property type="match status" value="1"/>
</dbReference>
<dbReference type="PROSITE" id="PS50110">
    <property type="entry name" value="RESPONSE_REGULATORY"/>
    <property type="match status" value="1"/>
</dbReference>
<name>A0A2A4CNQ7_9RHOB</name>
<dbReference type="GO" id="GO:0005829">
    <property type="term" value="C:cytosol"/>
    <property type="evidence" value="ECO:0007669"/>
    <property type="project" value="TreeGrafter"/>
</dbReference>
<dbReference type="OrthoDB" id="5292887at2"/>
<keyword evidence="3" id="KW-0805">Transcription regulation</keyword>
<evidence type="ECO:0000256" key="4">
    <source>
        <dbReference type="ARBA" id="ARBA00023125"/>
    </source>
</evidence>
<reference evidence="9 10" key="1">
    <citation type="submission" date="2017-09" db="EMBL/GenBank/DDBJ databases">
        <title>A multilocus sequence analysis scheme for characterization of bacteria in the genus Thioclava.</title>
        <authorList>
            <person name="Liu Y."/>
            <person name="Shao Z."/>
        </authorList>
    </citation>
    <scope>NUCLEOTIDE SEQUENCE [LARGE SCALE GENOMIC DNA]</scope>
    <source>
        <strain evidence="9 10">CAU 1312</strain>
    </source>
</reference>
<dbReference type="InterPro" id="IPR036388">
    <property type="entry name" value="WH-like_DNA-bd_sf"/>
</dbReference>
<dbReference type="AlphaFoldDB" id="A0A2A4CNQ7"/>
<evidence type="ECO:0000256" key="2">
    <source>
        <dbReference type="ARBA" id="ARBA00023012"/>
    </source>
</evidence>
<dbReference type="SUPFAM" id="SSF52172">
    <property type="entry name" value="CheY-like"/>
    <property type="match status" value="1"/>
</dbReference>
<dbReference type="EMBL" id="NTJD01000004">
    <property type="protein sequence ID" value="PCD76871.1"/>
    <property type="molecule type" value="Genomic_DNA"/>
</dbReference>
<dbReference type="InterPro" id="IPR001789">
    <property type="entry name" value="Sig_transdc_resp-reg_receiver"/>
</dbReference>